<dbReference type="STRING" id="56107.Cylst_3304"/>
<reference evidence="2 3" key="1">
    <citation type="submission" date="2012-06" db="EMBL/GenBank/DDBJ databases">
        <title>Finished chromosome of genome of Cylindrospermum stagnale PCC 7417.</title>
        <authorList>
            <consortium name="US DOE Joint Genome Institute"/>
            <person name="Gugger M."/>
            <person name="Coursin T."/>
            <person name="Rippka R."/>
            <person name="Tandeau De Marsac N."/>
            <person name="Huntemann M."/>
            <person name="Wei C.-L."/>
            <person name="Han J."/>
            <person name="Detter J.C."/>
            <person name="Han C."/>
            <person name="Tapia R."/>
            <person name="Chen A."/>
            <person name="Kyrpides N."/>
            <person name="Mavromatis K."/>
            <person name="Markowitz V."/>
            <person name="Szeto E."/>
            <person name="Ivanova N."/>
            <person name="Pagani I."/>
            <person name="Pati A."/>
            <person name="Goodwin L."/>
            <person name="Nordberg H.P."/>
            <person name="Cantor M.N."/>
            <person name="Hua S.X."/>
            <person name="Woyke T."/>
            <person name="Kerfeld C.A."/>
        </authorList>
    </citation>
    <scope>NUCLEOTIDE SEQUENCE [LARGE SCALE GENOMIC DNA]</scope>
    <source>
        <strain evidence="2 3">PCC 7417</strain>
    </source>
</reference>
<keyword evidence="3" id="KW-1185">Reference proteome</keyword>
<keyword evidence="1" id="KW-0472">Membrane</keyword>
<name>K9X078_9NOST</name>
<protein>
    <submittedName>
        <fullName evidence="2">Uncharacterized protein</fullName>
    </submittedName>
</protein>
<dbReference type="eggNOG" id="COG0457">
    <property type="taxonomic scope" value="Bacteria"/>
</dbReference>
<keyword evidence="1" id="KW-0812">Transmembrane</keyword>
<feature type="transmembrane region" description="Helical" evidence="1">
    <location>
        <begin position="55"/>
        <end position="76"/>
    </location>
</feature>
<evidence type="ECO:0000313" key="2">
    <source>
        <dbReference type="EMBL" id="AFZ25456.1"/>
    </source>
</evidence>
<dbReference type="AlphaFoldDB" id="K9X078"/>
<dbReference type="EMBL" id="CP003642">
    <property type="protein sequence ID" value="AFZ25456.1"/>
    <property type="molecule type" value="Genomic_DNA"/>
</dbReference>
<dbReference type="Proteomes" id="UP000010475">
    <property type="component" value="Chromosome"/>
</dbReference>
<evidence type="ECO:0000256" key="1">
    <source>
        <dbReference type="SAM" id="Phobius"/>
    </source>
</evidence>
<proteinExistence type="predicted"/>
<keyword evidence="1" id="KW-1133">Transmembrane helix</keyword>
<sequence length="416" mass="46361">MTFLHKISQKILRKNSQNNSGINPTTSQQPVVLQVGAISPQQTVKKAKGGIFGKIFWLAILFGIPAAVVWVANLPYPVIRRPVSKNAPILLAPSYVNMDNHYRLALTSLEQAEQLIEQATSAADLVLGEEKLKETEKHLNELPTWVVNDGLEYRYWWYDSRFSVYGFNAARSKVGLLAAKVFQEKNAQTLLTHNTQALLLAKQDYQQATTATSKALAIANWRTALNQLEQIPSQTLAGKTAQNQLETDKREFEEIIGLAAGSDRISGLIAAARQFSWQAAKAGQNPPHSVVEWQQIENLWSEAIKRLKEVSSEDVAGYAEAQKLLATYETNLGQVRIRKQAEEDSLAALESAQREIQNLLASIPKDAKDLDRNRVSSDLQGIINRLEKVQNGTTAYLKAQELLLSAKNKLRQLQPK</sequence>
<dbReference type="OrthoDB" id="569590at2"/>
<dbReference type="RefSeq" id="WP_015208705.1">
    <property type="nucleotide sequence ID" value="NC_019757.1"/>
</dbReference>
<dbReference type="PATRIC" id="fig|56107.3.peg.3616"/>
<evidence type="ECO:0000313" key="3">
    <source>
        <dbReference type="Proteomes" id="UP000010475"/>
    </source>
</evidence>
<accession>K9X078</accession>
<gene>
    <name evidence="2" type="ORF">Cylst_3304</name>
</gene>
<organism evidence="2 3">
    <name type="scientific">Cylindrospermum stagnale PCC 7417</name>
    <dbReference type="NCBI Taxonomy" id="56107"/>
    <lineage>
        <taxon>Bacteria</taxon>
        <taxon>Bacillati</taxon>
        <taxon>Cyanobacteriota</taxon>
        <taxon>Cyanophyceae</taxon>
        <taxon>Nostocales</taxon>
        <taxon>Nostocaceae</taxon>
        <taxon>Cylindrospermum</taxon>
    </lineage>
</organism>
<dbReference type="KEGG" id="csg:Cylst_3304"/>
<dbReference type="HOGENOM" id="CLU_050199_0_0_3"/>